<dbReference type="OrthoDB" id="2934491at2"/>
<evidence type="ECO:0000256" key="1">
    <source>
        <dbReference type="SAM" id="Phobius"/>
    </source>
</evidence>
<proteinExistence type="predicted"/>
<feature type="transmembrane region" description="Helical" evidence="1">
    <location>
        <begin position="98"/>
        <end position="115"/>
    </location>
</feature>
<keyword evidence="3" id="KW-1185">Reference proteome</keyword>
<dbReference type="EMBL" id="VLKI01000028">
    <property type="protein sequence ID" value="TWH78594.1"/>
    <property type="molecule type" value="Genomic_DNA"/>
</dbReference>
<dbReference type="RefSeq" id="WP_144546301.1">
    <property type="nucleotide sequence ID" value="NZ_CBCSDC010000052.1"/>
</dbReference>
<keyword evidence="1" id="KW-1133">Transmembrane helix</keyword>
<organism evidence="2 3">
    <name type="scientific">Cytobacillus oceanisediminis</name>
    <dbReference type="NCBI Taxonomy" id="665099"/>
    <lineage>
        <taxon>Bacteria</taxon>
        <taxon>Bacillati</taxon>
        <taxon>Bacillota</taxon>
        <taxon>Bacilli</taxon>
        <taxon>Bacillales</taxon>
        <taxon>Bacillaceae</taxon>
        <taxon>Cytobacillus</taxon>
    </lineage>
</organism>
<reference evidence="2 3" key="1">
    <citation type="journal article" date="2015" name="Stand. Genomic Sci.">
        <title>Genomic Encyclopedia of Bacterial and Archaeal Type Strains, Phase III: the genomes of soil and plant-associated and newly described type strains.</title>
        <authorList>
            <person name="Whitman W.B."/>
            <person name="Woyke T."/>
            <person name="Klenk H.P."/>
            <person name="Zhou Y."/>
            <person name="Lilburn T.G."/>
            <person name="Beck B.J."/>
            <person name="De Vos P."/>
            <person name="Vandamme P."/>
            <person name="Eisen J.A."/>
            <person name="Garrity G."/>
            <person name="Hugenholtz P."/>
            <person name="Kyrpides N.C."/>
        </authorList>
    </citation>
    <scope>NUCLEOTIDE SEQUENCE [LARGE SCALE GENOMIC DNA]</scope>
    <source>
        <strain evidence="2 3">CGMCC 1.10115</strain>
    </source>
</reference>
<feature type="transmembrane region" description="Helical" evidence="1">
    <location>
        <begin position="121"/>
        <end position="140"/>
    </location>
</feature>
<feature type="transmembrane region" description="Helical" evidence="1">
    <location>
        <begin position="160"/>
        <end position="189"/>
    </location>
</feature>
<comment type="caution">
    <text evidence="2">The sequence shown here is derived from an EMBL/GenBank/DDBJ whole genome shotgun (WGS) entry which is preliminary data.</text>
</comment>
<keyword evidence="1" id="KW-0472">Membrane</keyword>
<name>A0A562J6N9_9BACI</name>
<evidence type="ECO:0000313" key="3">
    <source>
        <dbReference type="Proteomes" id="UP000318667"/>
    </source>
</evidence>
<accession>A0A562J6N9</accession>
<evidence type="ECO:0008006" key="4">
    <source>
        <dbReference type="Google" id="ProtNLM"/>
    </source>
</evidence>
<gene>
    <name evidence="2" type="ORF">IQ19_05228</name>
</gene>
<feature type="transmembrane region" description="Helical" evidence="1">
    <location>
        <begin position="56"/>
        <end position="77"/>
    </location>
</feature>
<dbReference type="AlphaFoldDB" id="A0A562J6N9"/>
<protein>
    <recommendedName>
        <fullName evidence="4">Glycerophosphoryl diester phosphodiesterase membrane domain-containing protein</fullName>
    </recommendedName>
</protein>
<sequence length="241" mass="27470">MLQAIKEGSELYKKYFLRVILIGFTIILPIQAIYTLAINFIAMPFEFFNLSLWTSIFQSIFMLMSLFIILIPMISLASQDTRTHTVKTGKIYGDTIKYAFFAYLISIPFSVVTTIGLLLLIIPGVILLVLFMGIPFVKVIEDETVTMAIKRSVSFGKENFIALLGMLLLFAAADFLGSYLFSYLAIIILGQMAAVNWAMMIFNMFLLPLFVFSVAKLYFKWNGEADLIQEGEFQQQLEQYR</sequence>
<feature type="transmembrane region" description="Helical" evidence="1">
    <location>
        <begin position="15"/>
        <end position="36"/>
    </location>
</feature>
<feature type="transmembrane region" description="Helical" evidence="1">
    <location>
        <begin position="195"/>
        <end position="219"/>
    </location>
</feature>
<keyword evidence="1" id="KW-0812">Transmembrane</keyword>
<dbReference type="Proteomes" id="UP000318667">
    <property type="component" value="Unassembled WGS sequence"/>
</dbReference>
<dbReference type="GeneID" id="65406305"/>
<evidence type="ECO:0000313" key="2">
    <source>
        <dbReference type="EMBL" id="TWH78594.1"/>
    </source>
</evidence>